<feature type="domain" description="CBM39" evidence="8">
    <location>
        <begin position="26"/>
        <end position="130"/>
    </location>
</feature>
<proteinExistence type="inferred from homology"/>
<dbReference type="GO" id="GO:0030246">
    <property type="term" value="F:carbohydrate binding"/>
    <property type="evidence" value="ECO:0007669"/>
    <property type="project" value="InterPro"/>
</dbReference>
<feature type="signal peptide" evidence="6">
    <location>
        <begin position="1"/>
        <end position="24"/>
    </location>
</feature>
<evidence type="ECO:0000259" key="7">
    <source>
        <dbReference type="PROSITE" id="PS51762"/>
    </source>
</evidence>
<keyword evidence="10" id="KW-1185">Reference proteome</keyword>
<dbReference type="GO" id="GO:0005975">
    <property type="term" value="P:carbohydrate metabolic process"/>
    <property type="evidence" value="ECO:0007669"/>
    <property type="project" value="InterPro"/>
</dbReference>
<protein>
    <recommendedName>
        <fullName evidence="11">Glycoside hydrolase family 16</fullName>
    </recommendedName>
</protein>
<evidence type="ECO:0000313" key="9">
    <source>
        <dbReference type="EMBL" id="CAG9855841.1"/>
    </source>
</evidence>
<dbReference type="PANTHER" id="PTHR10963">
    <property type="entry name" value="GLYCOSYL HYDROLASE-RELATED"/>
    <property type="match status" value="1"/>
</dbReference>
<evidence type="ECO:0000256" key="6">
    <source>
        <dbReference type="SAM" id="SignalP"/>
    </source>
</evidence>
<comment type="similarity">
    <text evidence="1">Belongs to the insect beta-1,3-glucan binding protein family.</text>
</comment>
<keyword evidence="3 6" id="KW-0732">Signal</keyword>
<name>A0A9N9TD84_PHYSR</name>
<keyword evidence="4" id="KW-0391">Immunity</keyword>
<evidence type="ECO:0000313" key="10">
    <source>
        <dbReference type="Proteomes" id="UP001153712"/>
    </source>
</evidence>
<gene>
    <name evidence="9" type="ORF">PHYEVI_LOCUS2278</name>
</gene>
<evidence type="ECO:0000256" key="1">
    <source>
        <dbReference type="ARBA" id="ARBA00008781"/>
    </source>
</evidence>
<dbReference type="InterPro" id="IPR035806">
    <property type="entry name" value="GH16_GRP_C"/>
</dbReference>
<evidence type="ECO:0000256" key="2">
    <source>
        <dbReference type="ARBA" id="ARBA00022588"/>
    </source>
</evidence>
<sequence length="460" mass="52191">MWNLFSLLKMLPFLFLCTIAAVRAQFEVPDASVEVLRPRGFKVSIPDVPGIKLFAFHGKINEEFDGREAGTFARDILKPKNGSWTFVDKITKLKPGDILYFWTYVDFDDGERVLGYPKDDQMFVVKGQDINKTPVRDPIKPTETGNLFFDDFSSNSLNPARWIVEQKFAGEPDYEFVMYVNRPETIQIKNNKLKINPVLTQRVFGEGFLTSFSGYDFGENCTADASDTLGCRRSYNGGFLLPPVVSAQISTKNKFSFKYGKVEIRAKLPAGDWIYPEIYLNPLHSVYGHSNYESGQIRIAFSPGNSDQNKLLQGGVVLGQSNAARDYGIKKVEAFENWSDDFHKFVVNWQPNEITLSVDDRMYGRITPPSNGFAELANNLRINNADKWGTGSKIAPFDQEMYLVLGVGVGGFNFKDSHDKPWRNGKRNMLTQFNNAQDEWLPSWSEKSALQVDYIKVTKN</sequence>
<dbReference type="InterPro" id="IPR043030">
    <property type="entry name" value="BGBP_N_sf"/>
</dbReference>
<dbReference type="InterPro" id="IPR000757">
    <property type="entry name" value="Beta-glucanase-like"/>
</dbReference>
<organism evidence="9 10">
    <name type="scientific">Phyllotreta striolata</name>
    <name type="common">Striped flea beetle</name>
    <name type="synonym">Crioceris striolata</name>
    <dbReference type="NCBI Taxonomy" id="444603"/>
    <lineage>
        <taxon>Eukaryota</taxon>
        <taxon>Metazoa</taxon>
        <taxon>Ecdysozoa</taxon>
        <taxon>Arthropoda</taxon>
        <taxon>Hexapoda</taxon>
        <taxon>Insecta</taxon>
        <taxon>Pterygota</taxon>
        <taxon>Neoptera</taxon>
        <taxon>Endopterygota</taxon>
        <taxon>Coleoptera</taxon>
        <taxon>Polyphaga</taxon>
        <taxon>Cucujiformia</taxon>
        <taxon>Chrysomeloidea</taxon>
        <taxon>Chrysomelidae</taxon>
        <taxon>Galerucinae</taxon>
        <taxon>Alticini</taxon>
        <taxon>Phyllotreta</taxon>
    </lineage>
</organism>
<keyword evidence="5" id="KW-0325">Glycoprotein</keyword>
<dbReference type="PANTHER" id="PTHR10963:SF60">
    <property type="entry name" value="GRAM-NEGATIVE BACTERIA-BINDING PROTEIN 1-RELATED"/>
    <property type="match status" value="1"/>
</dbReference>
<dbReference type="AlphaFoldDB" id="A0A9N9TD84"/>
<dbReference type="Gene3D" id="2.60.40.2140">
    <property type="entry name" value="Beta-1,3-glucan-recognition protein, N-terminal domain"/>
    <property type="match status" value="1"/>
</dbReference>
<dbReference type="Pfam" id="PF00722">
    <property type="entry name" value="Glyco_hydro_16"/>
    <property type="match status" value="1"/>
</dbReference>
<evidence type="ECO:0000259" key="8">
    <source>
        <dbReference type="PROSITE" id="PS51969"/>
    </source>
</evidence>
<dbReference type="EMBL" id="OU900104">
    <property type="protein sequence ID" value="CAG9855841.1"/>
    <property type="molecule type" value="Genomic_DNA"/>
</dbReference>
<keyword evidence="2" id="KW-0399">Innate immunity</keyword>
<dbReference type="PROSITE" id="PS51969">
    <property type="entry name" value="CBM39"/>
    <property type="match status" value="1"/>
</dbReference>
<dbReference type="InterPro" id="IPR031756">
    <property type="entry name" value="BGBP_N"/>
</dbReference>
<dbReference type="InterPro" id="IPR013320">
    <property type="entry name" value="ConA-like_dom_sf"/>
</dbReference>
<evidence type="ECO:0008006" key="11">
    <source>
        <dbReference type="Google" id="ProtNLM"/>
    </source>
</evidence>
<dbReference type="Pfam" id="PF15886">
    <property type="entry name" value="CBM39"/>
    <property type="match status" value="1"/>
</dbReference>
<dbReference type="InterPro" id="IPR050546">
    <property type="entry name" value="Glycosyl_Hydrlase_16"/>
</dbReference>
<dbReference type="CDD" id="cd02179">
    <property type="entry name" value="GH16_beta_GRP"/>
    <property type="match status" value="1"/>
</dbReference>
<dbReference type="SUPFAM" id="SSF49899">
    <property type="entry name" value="Concanavalin A-like lectins/glucanases"/>
    <property type="match status" value="1"/>
</dbReference>
<feature type="chain" id="PRO_5040237392" description="Glycoside hydrolase family 16" evidence="6">
    <location>
        <begin position="25"/>
        <end position="460"/>
    </location>
</feature>
<feature type="domain" description="GH16" evidence="7">
    <location>
        <begin position="126"/>
        <end position="460"/>
    </location>
</feature>
<dbReference type="Proteomes" id="UP001153712">
    <property type="component" value="Chromosome 11"/>
</dbReference>
<accession>A0A9N9TD84</accession>
<evidence type="ECO:0000256" key="4">
    <source>
        <dbReference type="ARBA" id="ARBA00022859"/>
    </source>
</evidence>
<dbReference type="Gene3D" id="2.60.120.200">
    <property type="match status" value="1"/>
</dbReference>
<dbReference type="GO" id="GO:0045087">
    <property type="term" value="P:innate immune response"/>
    <property type="evidence" value="ECO:0007669"/>
    <property type="project" value="UniProtKB-KW"/>
</dbReference>
<dbReference type="OrthoDB" id="4781at2759"/>
<evidence type="ECO:0000256" key="3">
    <source>
        <dbReference type="ARBA" id="ARBA00022729"/>
    </source>
</evidence>
<dbReference type="PROSITE" id="PS51762">
    <property type="entry name" value="GH16_2"/>
    <property type="match status" value="1"/>
</dbReference>
<dbReference type="GO" id="GO:0004553">
    <property type="term" value="F:hydrolase activity, hydrolyzing O-glycosyl compounds"/>
    <property type="evidence" value="ECO:0007669"/>
    <property type="project" value="InterPro"/>
</dbReference>
<reference evidence="9" key="1">
    <citation type="submission" date="2022-01" db="EMBL/GenBank/DDBJ databases">
        <authorList>
            <person name="King R."/>
        </authorList>
    </citation>
    <scope>NUCLEOTIDE SEQUENCE</scope>
</reference>
<evidence type="ECO:0000256" key="5">
    <source>
        <dbReference type="ARBA" id="ARBA00023180"/>
    </source>
</evidence>